<protein>
    <recommendedName>
        <fullName evidence="2">DUF218 domain-containing protein</fullName>
    </recommendedName>
</protein>
<organism evidence="3 4">
    <name type="scientific">Mageeibacillus indolicus (strain UPII9-5)</name>
    <name type="common">Clostridiales genomosp. BVAB3 (strain UPII9-5)</name>
    <dbReference type="NCBI Taxonomy" id="699246"/>
    <lineage>
        <taxon>Bacteria</taxon>
        <taxon>Bacillati</taxon>
        <taxon>Bacillota</taxon>
        <taxon>Clostridia</taxon>
        <taxon>Eubacteriales</taxon>
        <taxon>Oscillospiraceae</taxon>
        <taxon>Mageeibacillus</taxon>
    </lineage>
</organism>
<reference evidence="4" key="1">
    <citation type="submission" date="2009-12" db="EMBL/GenBank/DDBJ databases">
        <title>Sequence of Clostridiales genomosp. BVAB3 str. UPII9-5.</title>
        <authorList>
            <person name="Madupu R."/>
            <person name="Durkin A.S."/>
            <person name="Torralba M."/>
            <person name="Methe B."/>
            <person name="Sutton G.G."/>
            <person name="Strausberg R.L."/>
            <person name="Nelson K.E."/>
        </authorList>
    </citation>
    <scope>NUCLEOTIDE SEQUENCE [LARGE SCALE GENOMIC DNA]</scope>
    <source>
        <strain evidence="4">UPII9-5</strain>
    </source>
</reference>
<keyword evidence="1" id="KW-1133">Transmembrane helix</keyword>
<keyword evidence="1" id="KW-0812">Transmembrane</keyword>
<keyword evidence="4" id="KW-1185">Reference proteome</keyword>
<evidence type="ECO:0000259" key="2">
    <source>
        <dbReference type="Pfam" id="PF02698"/>
    </source>
</evidence>
<dbReference type="Pfam" id="PF02698">
    <property type="entry name" value="DUF218"/>
    <property type="match status" value="1"/>
</dbReference>
<dbReference type="PANTHER" id="PTHR30336">
    <property type="entry name" value="INNER MEMBRANE PROTEIN, PROBABLE PERMEASE"/>
    <property type="match status" value="1"/>
</dbReference>
<keyword evidence="1" id="KW-0472">Membrane</keyword>
<gene>
    <name evidence="3" type="ordered locus">HMPREF0868_0608</name>
</gene>
<dbReference type="Gene3D" id="3.40.50.620">
    <property type="entry name" value="HUPs"/>
    <property type="match status" value="1"/>
</dbReference>
<feature type="transmembrane region" description="Helical" evidence="1">
    <location>
        <begin position="31"/>
        <end position="53"/>
    </location>
</feature>
<sequence length="231" mass="25723">MANIMTKFNLHSKQTLESSAKRSKPRRRPSLNQIIVCSGLVLCLLFLAVPLWMGLAVKGRQISNADDIPKAECIMVLGARVYKDRPSHMLEGRLEAAISLYFKQKAPQILVSGGGAGTDFDEAIVMRRYLISRGVPAESIIMDHAGINTYQSCYNATFKFGYKKILIATTEYHMQRSLFLATKLGLDCYGYASPDKLAYGMPFNYGREALAKLKAIYNIYLHAPISAVQTD</sequence>
<dbReference type="InterPro" id="IPR014729">
    <property type="entry name" value="Rossmann-like_a/b/a_fold"/>
</dbReference>
<evidence type="ECO:0000256" key="1">
    <source>
        <dbReference type="SAM" id="Phobius"/>
    </source>
</evidence>
<dbReference type="eggNOG" id="COG2949">
    <property type="taxonomic scope" value="Bacteria"/>
</dbReference>
<feature type="domain" description="DUF218" evidence="2">
    <location>
        <begin position="73"/>
        <end position="189"/>
    </location>
</feature>
<dbReference type="EMBL" id="CP001850">
    <property type="protein sequence ID" value="ADC91153.1"/>
    <property type="molecule type" value="Genomic_DNA"/>
</dbReference>
<dbReference type="GO" id="GO:0005886">
    <property type="term" value="C:plasma membrane"/>
    <property type="evidence" value="ECO:0007669"/>
    <property type="project" value="TreeGrafter"/>
</dbReference>
<dbReference type="Proteomes" id="UP000008234">
    <property type="component" value="Chromosome"/>
</dbReference>
<dbReference type="AlphaFoldDB" id="D3R174"/>
<dbReference type="KEGG" id="clo:HMPREF0868_0608"/>
<name>D3R174_MAGIU</name>
<dbReference type="CDD" id="cd06259">
    <property type="entry name" value="YdcF-like"/>
    <property type="match status" value="1"/>
</dbReference>
<proteinExistence type="predicted"/>
<dbReference type="STRING" id="699246.HMPREF0868_0608"/>
<dbReference type="HOGENOM" id="CLU_051474_0_1_9"/>
<evidence type="ECO:0000313" key="3">
    <source>
        <dbReference type="EMBL" id="ADC91153.1"/>
    </source>
</evidence>
<evidence type="ECO:0000313" key="4">
    <source>
        <dbReference type="Proteomes" id="UP000008234"/>
    </source>
</evidence>
<dbReference type="InterPro" id="IPR003848">
    <property type="entry name" value="DUF218"/>
</dbReference>
<accession>D3R174</accession>
<dbReference type="PANTHER" id="PTHR30336:SF20">
    <property type="entry name" value="DUF218 DOMAIN-CONTAINING PROTEIN"/>
    <property type="match status" value="1"/>
</dbReference>
<dbReference type="InterPro" id="IPR051599">
    <property type="entry name" value="Cell_Envelope_Assoc"/>
</dbReference>